<feature type="transmembrane region" description="Helical" evidence="1">
    <location>
        <begin position="38"/>
        <end position="61"/>
    </location>
</feature>
<feature type="transmembrane region" description="Helical" evidence="1">
    <location>
        <begin position="107"/>
        <end position="128"/>
    </location>
</feature>
<protein>
    <recommendedName>
        <fullName evidence="3">Major facilitator superfamily (MFS) profile domain-containing protein</fullName>
    </recommendedName>
</protein>
<dbReference type="EMBL" id="CP159307">
    <property type="protein sequence ID" value="XCH33476.1"/>
    <property type="molecule type" value="Genomic_DNA"/>
</dbReference>
<accession>A0AAU8GAH1</accession>
<organism evidence="2">
    <name type="scientific">Dehalogenimonas sp. 4OHTPN</name>
    <dbReference type="NCBI Taxonomy" id="3166643"/>
    <lineage>
        <taxon>Bacteria</taxon>
        <taxon>Bacillati</taxon>
        <taxon>Chloroflexota</taxon>
        <taxon>Dehalococcoidia</taxon>
        <taxon>Dehalococcoidales</taxon>
        <taxon>Dehalococcoidaceae</taxon>
        <taxon>Dehalogenimonas</taxon>
    </lineage>
</organism>
<feature type="transmembrane region" description="Helical" evidence="1">
    <location>
        <begin position="7"/>
        <end position="26"/>
    </location>
</feature>
<name>A0AAU8GAH1_9CHLR</name>
<keyword evidence="1" id="KW-0472">Membrane</keyword>
<keyword evidence="1" id="KW-0812">Transmembrane</keyword>
<proteinExistence type="predicted"/>
<gene>
    <name evidence="2" type="ORF">ABV300_00975</name>
</gene>
<evidence type="ECO:0000313" key="2">
    <source>
        <dbReference type="EMBL" id="XCH33476.1"/>
    </source>
</evidence>
<dbReference type="AlphaFoldDB" id="A0AAU8GAH1"/>
<dbReference type="RefSeq" id="WP_353714709.1">
    <property type="nucleotide sequence ID" value="NZ_CP159307.1"/>
</dbReference>
<evidence type="ECO:0008006" key="3">
    <source>
        <dbReference type="Google" id="ProtNLM"/>
    </source>
</evidence>
<reference evidence="2" key="1">
    <citation type="submission" date="2024-06" db="EMBL/GenBank/DDBJ databases">
        <title>A Novel Isolate, Dehalogenimonas sp. Strain 4OHTPN, Dechlorinates Aromatic 4 Hydroxy chlorothalonil by a Novel Reductive Dehalogenase.</title>
        <authorList>
            <person name="Liu G."/>
        </authorList>
    </citation>
    <scope>NUCLEOTIDE SEQUENCE</scope>
    <source>
        <strain evidence="2">4OHTPN</strain>
    </source>
</reference>
<evidence type="ECO:0000256" key="1">
    <source>
        <dbReference type="SAM" id="Phobius"/>
    </source>
</evidence>
<feature type="transmembrane region" description="Helical" evidence="1">
    <location>
        <begin position="165"/>
        <end position="186"/>
    </location>
</feature>
<keyword evidence="1" id="KW-1133">Transmembrane helix</keyword>
<sequence>MERQNNILKFALFGAAGFGLGGYLYGISIQTPLPGTSFYVLLTLFGFAAQAGVGGLALAMALRVNPPRALKMVLFCIFGFLAARYLLMLPFALVIGDRFSGNPPESYMLNLLFGFTSGVGAGTGIWLSSGRGRSVGLLILSGGIGFGFGLLITTPLYYGLSPQHWLGYTVAGTIGGGVLGAAVGSVQTPVAKK</sequence>
<feature type="transmembrane region" description="Helical" evidence="1">
    <location>
        <begin position="73"/>
        <end position="95"/>
    </location>
</feature>
<feature type="transmembrane region" description="Helical" evidence="1">
    <location>
        <begin position="135"/>
        <end position="159"/>
    </location>
</feature>